<evidence type="ECO:0000256" key="1">
    <source>
        <dbReference type="SAM" id="SignalP"/>
    </source>
</evidence>
<dbReference type="Gene3D" id="2.40.160.130">
    <property type="entry name" value="Capsule assembly protein Wzi"/>
    <property type="match status" value="1"/>
</dbReference>
<keyword evidence="3" id="KW-1185">Reference proteome</keyword>
<dbReference type="eggNOG" id="ENOG5030J7W">
    <property type="taxonomic scope" value="Bacteria"/>
</dbReference>
<name>H1XS81_CALAY</name>
<organism evidence="2 3">
    <name type="scientific">Caldithrix abyssi DSM 13497</name>
    <dbReference type="NCBI Taxonomy" id="880073"/>
    <lineage>
        <taxon>Bacteria</taxon>
        <taxon>Pseudomonadati</taxon>
        <taxon>Calditrichota</taxon>
        <taxon>Calditrichia</taxon>
        <taxon>Calditrichales</taxon>
        <taxon>Calditrichaceae</taxon>
        <taxon>Caldithrix</taxon>
    </lineage>
</organism>
<sequence precursor="true">MRKIVLMVLIFAGLIANLPAGNPTSVPLSNPVYEFLERMETLGFVKDVFNGIKPFDRAEVAAYLQEIAERRSQLTAIDRRRLDDFLLDFRWEINRAQRNPLVPEGQNWYSILASWNNFKKDFRRFFQQNFPEEENHVFLWERGNDNFYFDYEQGADIQAHTDGMTRSASWQTYKFRGVLNENFGYHFEVSLQGLRGNNSAYIQEHPILKGGWTGLSDDEVRYSDFTGGELAFHSRYFDFRFAQQEITWGYGESGQLILSNNTPPYPYLSVSKNWGWFKFIALHGKLQSFWADTLDDGYKVFPDKWLAAHRLEMSLWHKVTIGLNECFIYGNRYADWAYLLPFNFYRAVQHKLRDRDNATIAIDAEYLVRPGFKVYGTVFLDEFRRSKIGTNWFGNKQAFLFGFWWVDPFRLANLSLRFEYTAIMPWVYTHKYLINAYVSDQRSLGHWAGPNSELYYLHVQKDWHARLRSGLKLQQYKHGDNYPNENIGGDILKGRSVLLGSQTEPRETRKFLEGILTTRQTAQFYATYEIFNDFYLKGAFTIGRLKIEERESAYQEYFVGLALKY</sequence>
<dbReference type="STRING" id="880073.Cabys_3441"/>
<accession>H1XS81</accession>
<evidence type="ECO:0000313" key="2">
    <source>
        <dbReference type="EMBL" id="EHO40245.1"/>
    </source>
</evidence>
<dbReference type="InParanoid" id="H1XS81"/>
<feature type="chain" id="PRO_5003557829" description="Capsule assembly protein Wzi" evidence="1">
    <location>
        <begin position="21"/>
        <end position="565"/>
    </location>
</feature>
<dbReference type="Proteomes" id="UP000004671">
    <property type="component" value="Chromosome"/>
</dbReference>
<feature type="signal peptide" evidence="1">
    <location>
        <begin position="1"/>
        <end position="20"/>
    </location>
</feature>
<evidence type="ECO:0000313" key="3">
    <source>
        <dbReference type="Proteomes" id="UP000004671"/>
    </source>
</evidence>
<dbReference type="RefSeq" id="WP_006927189.1">
    <property type="nucleotide sequence ID" value="NZ_CM001402.1"/>
</dbReference>
<dbReference type="Pfam" id="PF14052">
    <property type="entry name" value="Caps_assemb_Wzi"/>
    <property type="match status" value="1"/>
</dbReference>
<keyword evidence="1" id="KW-0732">Signal</keyword>
<reference evidence="2 3" key="1">
    <citation type="submission" date="2011-09" db="EMBL/GenBank/DDBJ databases">
        <title>The permanent draft genome of Caldithrix abyssi DSM 13497.</title>
        <authorList>
            <consortium name="US DOE Joint Genome Institute (JGI-PGF)"/>
            <person name="Lucas S."/>
            <person name="Han J."/>
            <person name="Lapidus A."/>
            <person name="Bruce D."/>
            <person name="Goodwin L."/>
            <person name="Pitluck S."/>
            <person name="Peters L."/>
            <person name="Kyrpides N."/>
            <person name="Mavromatis K."/>
            <person name="Ivanova N."/>
            <person name="Mikhailova N."/>
            <person name="Chertkov O."/>
            <person name="Detter J.C."/>
            <person name="Tapia R."/>
            <person name="Han C."/>
            <person name="Land M."/>
            <person name="Hauser L."/>
            <person name="Markowitz V."/>
            <person name="Cheng J.-F."/>
            <person name="Hugenholtz P."/>
            <person name="Woyke T."/>
            <person name="Wu D."/>
            <person name="Spring S."/>
            <person name="Brambilla E."/>
            <person name="Klenk H.-P."/>
            <person name="Eisen J.A."/>
        </authorList>
    </citation>
    <scope>NUCLEOTIDE SEQUENCE [LARGE SCALE GENOMIC DNA]</scope>
    <source>
        <strain evidence="2 3">DSM 13497</strain>
    </source>
</reference>
<dbReference type="EMBL" id="CM001402">
    <property type="protein sequence ID" value="EHO40245.1"/>
    <property type="molecule type" value="Genomic_DNA"/>
</dbReference>
<dbReference type="HOGENOM" id="CLU_024790_0_0_0"/>
<dbReference type="PaxDb" id="880073-Calab_0602"/>
<dbReference type="InterPro" id="IPR038636">
    <property type="entry name" value="Wzi_sf"/>
</dbReference>
<proteinExistence type="predicted"/>
<dbReference type="AlphaFoldDB" id="H1XS81"/>
<protein>
    <recommendedName>
        <fullName evidence="4">Capsule assembly protein Wzi</fullName>
    </recommendedName>
</protein>
<evidence type="ECO:0008006" key="4">
    <source>
        <dbReference type="Google" id="ProtNLM"/>
    </source>
</evidence>
<gene>
    <name evidence="2" type="ORF">Calab_0602</name>
</gene>
<dbReference type="InterPro" id="IPR026950">
    <property type="entry name" value="Caps_assemb_Wzi"/>
</dbReference>